<dbReference type="EMBL" id="UPHQ01000271">
    <property type="protein sequence ID" value="VBA44568.1"/>
    <property type="molecule type" value="Genomic_DNA"/>
</dbReference>
<keyword evidence="5" id="KW-1185">Reference proteome</keyword>
<keyword evidence="1" id="KW-0479">Metal-binding</keyword>
<dbReference type="AlphaFoldDB" id="A0A498QE43"/>
<keyword evidence="1" id="KW-0573">Peptidoglycan synthesis</keyword>
<keyword evidence="1" id="KW-0133">Cell shape</keyword>
<dbReference type="GO" id="GO:0009252">
    <property type="term" value="P:peptidoglycan biosynthetic process"/>
    <property type="evidence" value="ECO:0007669"/>
    <property type="project" value="UniProtKB-UniRule"/>
</dbReference>
<evidence type="ECO:0000256" key="1">
    <source>
        <dbReference type="HAMAP-Rule" id="MF_02214"/>
    </source>
</evidence>
<comment type="function">
    <text evidence="1">The lipid II isoglutaminyl synthase complex catalyzes the formation of alpha-D-isoglutamine in the cell wall lipid II stem peptide. The MurT subunit catalyzes the ATP-dependent amidation of D-glutamate residue of lipid II, converting it to an isoglutamine residue.</text>
</comment>
<dbReference type="InterPro" id="IPR013221">
    <property type="entry name" value="Mur_ligase_cen"/>
</dbReference>
<dbReference type="GO" id="GO:0005524">
    <property type="term" value="F:ATP binding"/>
    <property type="evidence" value="ECO:0007669"/>
    <property type="project" value="UniProtKB-UniRule"/>
</dbReference>
<feature type="active site" evidence="1">
    <location>
        <position position="417"/>
    </location>
</feature>
<dbReference type="GO" id="GO:0046872">
    <property type="term" value="F:metal ion binding"/>
    <property type="evidence" value="ECO:0007669"/>
    <property type="project" value="UniProtKB-KW"/>
</dbReference>
<dbReference type="EC" id="6.3.5.13" evidence="1"/>
<protein>
    <recommendedName>
        <fullName evidence="1">Lipid II isoglutaminyl synthase (glutamine-hydrolyzing) subunit MurT</fullName>
        <ecNumber evidence="1">6.3.5.13</ecNumber>
    </recommendedName>
</protein>
<keyword evidence="1 4" id="KW-0436">Ligase</keyword>
<dbReference type="Gene3D" id="3.40.1190.10">
    <property type="entry name" value="Mur-like, catalytic domain"/>
    <property type="match status" value="1"/>
</dbReference>
<keyword evidence="1" id="KW-0547">Nucleotide-binding</keyword>
<comment type="catalytic activity">
    <reaction evidence="1">
        <text>beta-D-GlcNAc-(1-&gt;4)-Mur2Ac(oyl-L-Ala-gamma-D-Glu-L-Lys-D-Ala-D-Ala)-di-trans,octa-cis-undecaprenyl diphosphate + ATP = beta-D-GlcNAc-(1-&gt;4)-Mur2Ac(oyl-L-Ala-gamma-D-O-P-Glu-L-Lys-D-Ala-D-Ala)-di-trans,octa-cis-undecaprenyl diphosphate + ADP</text>
        <dbReference type="Rhea" id="RHEA:59488"/>
        <dbReference type="ChEBI" id="CHEBI:30616"/>
        <dbReference type="ChEBI" id="CHEBI:60033"/>
        <dbReference type="ChEBI" id="CHEBI:143132"/>
        <dbReference type="ChEBI" id="CHEBI:456216"/>
    </reaction>
</comment>
<keyword evidence="1" id="KW-0067">ATP-binding</keyword>
<feature type="domain" description="Lipid II isoglutaminyl synthase (glutamine-hydrolyzing) subunit MurT C-terminal" evidence="3">
    <location>
        <begin position="383"/>
        <end position="485"/>
    </location>
</feature>
<dbReference type="UniPathway" id="UPA00219"/>
<comment type="subunit">
    <text evidence="1">Forms a heterodimer with GatD.</text>
</comment>
<evidence type="ECO:0000259" key="3">
    <source>
        <dbReference type="Pfam" id="PF08353"/>
    </source>
</evidence>
<name>A0A498QE43_9MYCO</name>
<comment type="similarity">
    <text evidence="1">Belongs to the MurCDEF family. MurT subfamily.</text>
</comment>
<reference evidence="4 5" key="1">
    <citation type="submission" date="2018-09" db="EMBL/GenBank/DDBJ databases">
        <authorList>
            <person name="Tagini F."/>
        </authorList>
    </citation>
    <scope>NUCLEOTIDE SEQUENCE [LARGE SCALE GENOMIC DNA]</scope>
    <source>
        <strain evidence="4 5">MK13</strain>
    </source>
</reference>
<dbReference type="Pfam" id="PF08245">
    <property type="entry name" value="Mur_ligase_M"/>
    <property type="match status" value="1"/>
</dbReference>
<evidence type="ECO:0000313" key="5">
    <source>
        <dbReference type="Proteomes" id="UP000267289"/>
    </source>
</evidence>
<dbReference type="GO" id="GO:0016881">
    <property type="term" value="F:acid-amino acid ligase activity"/>
    <property type="evidence" value="ECO:0007669"/>
    <property type="project" value="InterPro"/>
</dbReference>
<feature type="domain" description="Mur ligase central" evidence="2">
    <location>
        <begin position="140"/>
        <end position="344"/>
    </location>
</feature>
<gene>
    <name evidence="4" type="primary">murF_2</name>
    <name evidence="1" type="synonym">murT</name>
    <name evidence="4" type="ORF">LAUMK13_05086</name>
</gene>
<organism evidence="4 5">
    <name type="scientific">Mycobacterium innocens</name>
    <dbReference type="NCBI Taxonomy" id="2341083"/>
    <lineage>
        <taxon>Bacteria</taxon>
        <taxon>Bacillati</taxon>
        <taxon>Actinomycetota</taxon>
        <taxon>Actinomycetes</taxon>
        <taxon>Mycobacteriales</taxon>
        <taxon>Mycobacteriaceae</taxon>
        <taxon>Mycobacterium</taxon>
    </lineage>
</organism>
<dbReference type="Pfam" id="PF08353">
    <property type="entry name" value="MurT_C"/>
    <property type="match status" value="1"/>
</dbReference>
<dbReference type="InterPro" id="IPR013564">
    <property type="entry name" value="MurT_C"/>
</dbReference>
<comment type="pathway">
    <text evidence="1">Cell wall biogenesis; peptidoglycan biosynthesis.</text>
</comment>
<comment type="catalytic activity">
    <reaction evidence="1">
        <text>beta-D-GlcNAc-(1-&gt;4)-Mur2Ac(oyl-L-Ala-gamma-D-Glu-L-Lys-D-Ala-D-Ala)-di-trans,octa-cis-undecaprenyl diphosphate + L-glutamine + ATP + H2O = beta-D-GlcNAc-(1-&gt;4)-Mur2Ac(oyl-L-Ala-D-isoglutaminyl-L-Lys-D-Ala-D-Ala)-di-trans,octa-cis-undecaprenyl diphosphate + L-glutamate + ADP + phosphate + H(+)</text>
        <dbReference type="Rhea" id="RHEA:57928"/>
        <dbReference type="ChEBI" id="CHEBI:15377"/>
        <dbReference type="ChEBI" id="CHEBI:15378"/>
        <dbReference type="ChEBI" id="CHEBI:29985"/>
        <dbReference type="ChEBI" id="CHEBI:30616"/>
        <dbReference type="ChEBI" id="CHEBI:43474"/>
        <dbReference type="ChEBI" id="CHEBI:58359"/>
        <dbReference type="ChEBI" id="CHEBI:60033"/>
        <dbReference type="ChEBI" id="CHEBI:62233"/>
        <dbReference type="ChEBI" id="CHEBI:456216"/>
        <dbReference type="EC" id="6.3.5.13"/>
    </reaction>
</comment>
<evidence type="ECO:0000313" key="4">
    <source>
        <dbReference type="EMBL" id="VBA44568.1"/>
    </source>
</evidence>
<evidence type="ECO:0000259" key="2">
    <source>
        <dbReference type="Pfam" id="PF08245"/>
    </source>
</evidence>
<dbReference type="SUPFAM" id="SSF53623">
    <property type="entry name" value="MurD-like peptide ligases, catalytic domain"/>
    <property type="match status" value="1"/>
</dbReference>
<dbReference type="PANTHER" id="PTHR23135">
    <property type="entry name" value="MUR LIGASE FAMILY MEMBER"/>
    <property type="match status" value="1"/>
</dbReference>
<dbReference type="GO" id="GO:0008360">
    <property type="term" value="P:regulation of cell shape"/>
    <property type="evidence" value="ECO:0007669"/>
    <property type="project" value="UniProtKB-KW"/>
</dbReference>
<dbReference type="HAMAP" id="MF_02214">
    <property type="entry name" value="Lipid_II_synth_MurT"/>
    <property type="match status" value="1"/>
</dbReference>
<accession>A0A498QE43</accession>
<comment type="caution">
    <text evidence="1">Lacks conserved residue(s) required for the propagation of feature annotation.</text>
</comment>
<sequence>MACATDINGVAAHRVALKPHEGDPPHPAPQSAELAIALKPHEGDPPHPAPQGAELAIALKPHEGDPPHPAPQGAELAIALKLTRVITTRARLALAAGASARWASRVTGRGAGAMIGGLVAMTLDRSVLRQLAAGRRTVVVTGTNGKSTTTRMTAAALGTLGAVATNAEGANMDAGLVAALAADRHAKLAALEVDEMHVPHVSDAVEPAVIVLLNLSRDQLDRVGEITVIERTLRAGLARHPQAIVVANCDDVLMTSAAYDCSQVVWVAAGGSWSNDSVSCPRSGEVIVREHGHWYSTGADFKRPSPRWWFDDHTLYGPDGLALPMRLALPGAVNRGNAAQAVAAAVALGADPSKAVAAVSSVDEVAGRYRTVRIGAHEARILLAKNPAGWQEALSMVDKRAAGVVIAVNGQVPDGEDLSWLWDVRFEHFQDALKTTPVVAAGERGTDLAVRLGYAGVEHTLVHDTMAAIASCPPGRVEVVANYTAFMQLQRALARHG</sequence>
<dbReference type="Proteomes" id="UP000267289">
    <property type="component" value="Unassembled WGS sequence"/>
</dbReference>
<dbReference type="PANTHER" id="PTHR23135:SF7">
    <property type="entry name" value="LIPID II ISOGLUTAMINYL SYNTHASE (GLUTAMINE-HYDROLYZING) SUBUNIT MURT"/>
    <property type="match status" value="1"/>
</dbReference>
<keyword evidence="1" id="KW-0961">Cell wall biogenesis/degradation</keyword>
<comment type="catalytic activity">
    <reaction evidence="1">
        <text>beta-D-GlcNAc-(1-&gt;4)-Mur2Ac(oyl-L-Ala-gamma-D-O-P-Glu-L-Lys-D-Ala-D-Ala)-di-trans,octa-cis-undecaprenyl diphosphate + NH4(+) = beta-D-GlcNAc-(1-&gt;4)-Mur2Ac(oyl-L-Ala-D-isoglutaminyl-L-Lys-D-Ala-D-Ala)-di-trans,octa-cis-undecaprenyl diphosphate + phosphate + H(+)</text>
        <dbReference type="Rhea" id="RHEA:57932"/>
        <dbReference type="ChEBI" id="CHEBI:15378"/>
        <dbReference type="ChEBI" id="CHEBI:28938"/>
        <dbReference type="ChEBI" id="CHEBI:43474"/>
        <dbReference type="ChEBI" id="CHEBI:62233"/>
        <dbReference type="ChEBI" id="CHEBI:143132"/>
    </reaction>
</comment>
<dbReference type="GO" id="GO:0140282">
    <property type="term" value="F:carbon-nitrogen ligase activity on lipid II"/>
    <property type="evidence" value="ECO:0007669"/>
    <property type="project" value="UniProtKB-UniRule"/>
</dbReference>
<dbReference type="InterPro" id="IPR036565">
    <property type="entry name" value="Mur-like_cat_sf"/>
</dbReference>
<dbReference type="InterPro" id="IPR043703">
    <property type="entry name" value="Lipid_II_synth_MurT"/>
</dbReference>
<dbReference type="GO" id="GO:0071555">
    <property type="term" value="P:cell wall organization"/>
    <property type="evidence" value="ECO:0007669"/>
    <property type="project" value="UniProtKB-KW"/>
</dbReference>
<proteinExistence type="inferred from homology"/>